<dbReference type="Proteomes" id="UP001142057">
    <property type="component" value="Unassembled WGS sequence"/>
</dbReference>
<dbReference type="SUPFAM" id="SSF53756">
    <property type="entry name" value="UDP-Glycosyltransferase/glycogen phosphorylase"/>
    <property type="match status" value="1"/>
</dbReference>
<reference evidence="1" key="1">
    <citation type="submission" date="2022-08" db="EMBL/GenBank/DDBJ databases">
        <title>Chryseobacterium antibioticum,isolated from the rhizosphere soil of Pyrola in Tibet.</title>
        <authorList>
            <person name="Kan Y."/>
        </authorList>
    </citation>
    <scope>NUCLEOTIDE SEQUENCE</scope>
    <source>
        <strain evidence="1">Pc2-12</strain>
    </source>
</reference>
<keyword evidence="2" id="KW-1185">Reference proteome</keyword>
<sequence>MSEIKYPKVLIISDCDFHHGTDATAITLRNIFSGWPVGNLSFLQLKSYNVVENTVENKFILDSRNLQLGGLLTKLRNNSGNVTGTAPALVVESNVSHLQKLKQNLRLSVSSSADMLNYKINNDLIEFIKDHEPDIIYLLPYGRRIIKLALNIKSRFGIPILPHFMDDWPSTIYMDSSLSLIQRKCTLKTLNTLLNTCEKSLVISDAMKCEFEKRYKKCQFFSLMNDVEEYLGSSEDDNRSEEKMSLCYAGGLHLNRWTSLLELCNIVKDNEDIHEIAIYTSQNDWKNVEQYFKEFHFVVYKGFIKQTDVLTTLNNYDVLIFIESFDENIKQYTRFSISTKIPEYLSLGKAIIAVGPSDIASIAYLKENNLAIVCDDTNRVEWKNVLKNDLTDKKLLKKNIENGKNIFFRNHYRKTQQHKFLEILRALKINKNEDSNH</sequence>
<proteinExistence type="predicted"/>
<organism evidence="1 2">
    <name type="scientific">Chryseobacterium pyrolae</name>
    <dbReference type="NCBI Taxonomy" id="2987481"/>
    <lineage>
        <taxon>Bacteria</taxon>
        <taxon>Pseudomonadati</taxon>
        <taxon>Bacteroidota</taxon>
        <taxon>Flavobacteriia</taxon>
        <taxon>Flavobacteriales</taxon>
        <taxon>Weeksellaceae</taxon>
        <taxon>Chryseobacterium group</taxon>
        <taxon>Chryseobacterium</taxon>
    </lineage>
</organism>
<dbReference type="RefSeq" id="WP_259831087.1">
    <property type="nucleotide sequence ID" value="NZ_JANZQH010000010.1"/>
</dbReference>
<gene>
    <name evidence="1" type="ORF">NZD88_18490</name>
</gene>
<accession>A0ABT2ILL4</accession>
<comment type="caution">
    <text evidence="1">The sequence shown here is derived from an EMBL/GenBank/DDBJ whole genome shotgun (WGS) entry which is preliminary data.</text>
</comment>
<name>A0ABT2ILL4_9FLAO</name>
<dbReference type="Gene3D" id="3.40.50.2000">
    <property type="entry name" value="Glycogen Phosphorylase B"/>
    <property type="match status" value="1"/>
</dbReference>
<dbReference type="EMBL" id="JANZQH010000010">
    <property type="protein sequence ID" value="MCT2409545.1"/>
    <property type="molecule type" value="Genomic_DNA"/>
</dbReference>
<evidence type="ECO:0000313" key="2">
    <source>
        <dbReference type="Proteomes" id="UP001142057"/>
    </source>
</evidence>
<evidence type="ECO:0000313" key="1">
    <source>
        <dbReference type="EMBL" id="MCT2409545.1"/>
    </source>
</evidence>
<protein>
    <submittedName>
        <fullName evidence="1">Uncharacterized protein</fullName>
    </submittedName>
</protein>